<organism evidence="3 4">
    <name type="scientific">Euzebya pacifica</name>
    <dbReference type="NCBI Taxonomy" id="1608957"/>
    <lineage>
        <taxon>Bacteria</taxon>
        <taxon>Bacillati</taxon>
        <taxon>Actinomycetota</taxon>
        <taxon>Nitriliruptoria</taxon>
        <taxon>Euzebyales</taxon>
    </lineage>
</organism>
<dbReference type="InterPro" id="IPR000914">
    <property type="entry name" value="SBP_5_dom"/>
</dbReference>
<evidence type="ECO:0000313" key="3">
    <source>
        <dbReference type="EMBL" id="AXV08999.1"/>
    </source>
</evidence>
<dbReference type="RefSeq" id="WP_114593256.1">
    <property type="nucleotide sequence ID" value="NZ_CP031165.1"/>
</dbReference>
<dbReference type="OrthoDB" id="9796817at2"/>
<dbReference type="GO" id="GO:1904680">
    <property type="term" value="F:peptide transmembrane transporter activity"/>
    <property type="evidence" value="ECO:0007669"/>
    <property type="project" value="TreeGrafter"/>
</dbReference>
<feature type="compositionally biased region" description="Acidic residues" evidence="1">
    <location>
        <begin position="67"/>
        <end position="77"/>
    </location>
</feature>
<dbReference type="InterPro" id="IPR030678">
    <property type="entry name" value="Peptide/Ni-bd"/>
</dbReference>
<feature type="region of interest" description="Disordered" evidence="1">
    <location>
        <begin position="40"/>
        <end position="77"/>
    </location>
</feature>
<dbReference type="PIRSF" id="PIRSF002741">
    <property type="entry name" value="MppA"/>
    <property type="match status" value="1"/>
</dbReference>
<evidence type="ECO:0000313" key="4">
    <source>
        <dbReference type="Proteomes" id="UP000264006"/>
    </source>
</evidence>
<protein>
    <submittedName>
        <fullName evidence="3">Oligopeptide ABC transporter, periplasmic oligopeptide-binding protein OppA</fullName>
    </submittedName>
</protein>
<feature type="domain" description="Solute-binding protein family 5" evidence="2">
    <location>
        <begin position="122"/>
        <end position="467"/>
    </location>
</feature>
<name>A0A346Y3F2_9ACTN</name>
<accession>A0A346Y3F2</accession>
<dbReference type="SUPFAM" id="SSF53850">
    <property type="entry name" value="Periplasmic binding protein-like II"/>
    <property type="match status" value="1"/>
</dbReference>
<gene>
    <name evidence="3" type="ORF">DVS28_a4333</name>
</gene>
<dbReference type="AlphaFoldDB" id="A0A346Y3F2"/>
<proteinExistence type="predicted"/>
<sequence>MTGYADHTLHDGARRPRAHLLLLLLVAALTLAGCSGAGDVAGDEGGGEVSSSTSTAAEDAGEQTGAEADDAGSDATEAGDDTLVIASSFPISSIDPTVEGYWAQGFGFGELLLRQTPDGVPESWVAASAESVSDTEWELTIHEGVTFQNGNPVDADAVVAVLQAHVAASDTLASALPDVAVEATGDLTVSVTTSEPAANLPALLANEVVPVYDVAAREALGEDPDEQALMDAGLYTGPYRVVSLDASQMVMDRNEDYWQGTPPLEQVTLAFIADDQSRILAVRSGEVDVAMYAPTAAAAELEGAEDAIYTRAASGTLGPRATIQIEEPPTDDPLVRQAISLAIDYESIATDVLDGVADVATGMYPADSAFAVENQVHDPEEAAARLDEAGWELGDDGVRTRDGEPLAIEIVAYQADPDMLPVATAMAAHLGEVGFDASIREVDSSSALYSEDLTGWHIGLFRTGFFGYGDILGLAQDLLGTDGAFNAGHIDDPEVNEMLADLNQAFDIEERDQLLTELQERVITDQAYAFMVASRPIAMVVSPEWAGYEPSQFYINVDWQTAP</sequence>
<dbReference type="Gene3D" id="3.40.190.10">
    <property type="entry name" value="Periplasmic binding protein-like II"/>
    <property type="match status" value="1"/>
</dbReference>
<evidence type="ECO:0000259" key="2">
    <source>
        <dbReference type="Pfam" id="PF00496"/>
    </source>
</evidence>
<reference evidence="3 4" key="1">
    <citation type="submission" date="2018-09" db="EMBL/GenBank/DDBJ databases">
        <title>Complete genome sequence of Euzebya sp. DY32-46 isolated from seawater of Pacific Ocean.</title>
        <authorList>
            <person name="Xu L."/>
            <person name="Wu Y.-H."/>
            <person name="Xu X.-W."/>
        </authorList>
    </citation>
    <scope>NUCLEOTIDE SEQUENCE [LARGE SCALE GENOMIC DNA]</scope>
    <source>
        <strain evidence="3 4">DY32-46</strain>
    </source>
</reference>
<dbReference type="Proteomes" id="UP000264006">
    <property type="component" value="Chromosome"/>
</dbReference>
<dbReference type="GO" id="GO:0042597">
    <property type="term" value="C:periplasmic space"/>
    <property type="evidence" value="ECO:0007669"/>
    <property type="project" value="UniProtKB-ARBA"/>
</dbReference>
<dbReference type="GO" id="GO:0043190">
    <property type="term" value="C:ATP-binding cassette (ABC) transporter complex"/>
    <property type="evidence" value="ECO:0007669"/>
    <property type="project" value="InterPro"/>
</dbReference>
<dbReference type="GO" id="GO:0015833">
    <property type="term" value="P:peptide transport"/>
    <property type="evidence" value="ECO:0007669"/>
    <property type="project" value="TreeGrafter"/>
</dbReference>
<dbReference type="EMBL" id="CP031165">
    <property type="protein sequence ID" value="AXV08999.1"/>
    <property type="molecule type" value="Genomic_DNA"/>
</dbReference>
<keyword evidence="4" id="KW-1185">Reference proteome</keyword>
<dbReference type="Gene3D" id="3.10.105.10">
    <property type="entry name" value="Dipeptide-binding Protein, Domain 3"/>
    <property type="match status" value="1"/>
</dbReference>
<dbReference type="Pfam" id="PF00496">
    <property type="entry name" value="SBP_bac_5"/>
    <property type="match status" value="1"/>
</dbReference>
<feature type="compositionally biased region" description="Low complexity" evidence="1">
    <location>
        <begin position="49"/>
        <end position="58"/>
    </location>
</feature>
<dbReference type="PANTHER" id="PTHR30290:SF65">
    <property type="entry name" value="MONOACYL PHOSPHATIDYLINOSITOL TETRAMANNOSIDE-BINDING PROTEIN LPQW-RELATED"/>
    <property type="match status" value="1"/>
</dbReference>
<dbReference type="InterPro" id="IPR039424">
    <property type="entry name" value="SBP_5"/>
</dbReference>
<dbReference type="PANTHER" id="PTHR30290">
    <property type="entry name" value="PERIPLASMIC BINDING COMPONENT OF ABC TRANSPORTER"/>
    <property type="match status" value="1"/>
</dbReference>
<dbReference type="KEGG" id="euz:DVS28_a4333"/>
<evidence type="ECO:0000256" key="1">
    <source>
        <dbReference type="SAM" id="MobiDB-lite"/>
    </source>
</evidence>